<proteinExistence type="predicted"/>
<evidence type="ECO:0000313" key="1">
    <source>
        <dbReference type="EMBL" id="KKN51595.1"/>
    </source>
</evidence>
<name>A0A0F9R4S5_9ZZZZ</name>
<comment type="caution">
    <text evidence="1">The sequence shown here is derived from an EMBL/GenBank/DDBJ whole genome shotgun (WGS) entry which is preliminary data.</text>
</comment>
<reference evidence="1" key="1">
    <citation type="journal article" date="2015" name="Nature">
        <title>Complex archaea that bridge the gap between prokaryotes and eukaryotes.</title>
        <authorList>
            <person name="Spang A."/>
            <person name="Saw J.H."/>
            <person name="Jorgensen S.L."/>
            <person name="Zaremba-Niedzwiedzka K."/>
            <person name="Martijn J."/>
            <person name="Lind A.E."/>
            <person name="van Eijk R."/>
            <person name="Schleper C."/>
            <person name="Guy L."/>
            <person name="Ettema T.J."/>
        </authorList>
    </citation>
    <scope>NUCLEOTIDE SEQUENCE</scope>
</reference>
<protein>
    <submittedName>
        <fullName evidence="1">Uncharacterized protein</fullName>
    </submittedName>
</protein>
<dbReference type="EMBL" id="LAZR01001057">
    <property type="protein sequence ID" value="KKN51595.1"/>
    <property type="molecule type" value="Genomic_DNA"/>
</dbReference>
<accession>A0A0F9R4S5</accession>
<sequence length="128" mass="14849">MEITRQKVDRCFQLGDARKYGDFREASNNVRREIYELFSEISLNRDRSAVEDQIFKSTLNVEALHIRTDEVPEVTDDTKKALDAMFKIEDEYKEGGKPGLGDVEPHLNRLNLALEELQLEALFTCLKR</sequence>
<gene>
    <name evidence="1" type="ORF">LCGC14_0621370</name>
</gene>
<dbReference type="AlphaFoldDB" id="A0A0F9R4S5"/>
<organism evidence="1">
    <name type="scientific">marine sediment metagenome</name>
    <dbReference type="NCBI Taxonomy" id="412755"/>
    <lineage>
        <taxon>unclassified sequences</taxon>
        <taxon>metagenomes</taxon>
        <taxon>ecological metagenomes</taxon>
    </lineage>
</organism>